<organism evidence="2 3">
    <name type="scientific">Actinomadura alba</name>
    <dbReference type="NCBI Taxonomy" id="406431"/>
    <lineage>
        <taxon>Bacteria</taxon>
        <taxon>Bacillati</taxon>
        <taxon>Actinomycetota</taxon>
        <taxon>Actinomycetes</taxon>
        <taxon>Streptosporangiales</taxon>
        <taxon>Thermomonosporaceae</taxon>
        <taxon>Actinomadura</taxon>
    </lineage>
</organism>
<dbReference type="InterPro" id="IPR050471">
    <property type="entry name" value="AB_hydrolase"/>
</dbReference>
<dbReference type="RefSeq" id="WP_187245146.1">
    <property type="nucleotide sequence ID" value="NZ_BAAAOK010000026.1"/>
</dbReference>
<dbReference type="SUPFAM" id="SSF53474">
    <property type="entry name" value="alpha/beta-Hydrolases"/>
    <property type="match status" value="1"/>
</dbReference>
<dbReference type="Proteomes" id="UP000805614">
    <property type="component" value="Unassembled WGS sequence"/>
</dbReference>
<dbReference type="InterPro" id="IPR029058">
    <property type="entry name" value="AB_hydrolase_fold"/>
</dbReference>
<evidence type="ECO:0000313" key="3">
    <source>
        <dbReference type="Proteomes" id="UP000805614"/>
    </source>
</evidence>
<evidence type="ECO:0000313" key="2">
    <source>
        <dbReference type="EMBL" id="MBC6468127.1"/>
    </source>
</evidence>
<sequence length="260" mass="26982">MNHVKSADGTPIAFDRSGSGPAVVLVGGGFADRHDPIFTALAEALAPRFTVFNYDRRGRGDSGDTMPYAVQREIEDLRAVIDEAGGRAVVFGGSSGGALALEAAAEGVAISRLAVFEPPYVTDESRPPLPSEKEIGSLVKEGRRGDAVELFMTKGADVPAEMLAGLRGEPFWPGVEAVAHTLAYEAAIMDGGRIPAQRFAAIGIPILVLAGTQTSARMSDAAQAVADVLPDARLQALEGQAHGQLDPADLASALSAFFAA</sequence>
<dbReference type="Gene3D" id="3.40.50.1820">
    <property type="entry name" value="alpha/beta hydrolase"/>
    <property type="match status" value="1"/>
</dbReference>
<proteinExistence type="predicted"/>
<name>A0ABR7LTF4_9ACTN</name>
<dbReference type="EMBL" id="JABVEC010000017">
    <property type="protein sequence ID" value="MBC6468127.1"/>
    <property type="molecule type" value="Genomic_DNA"/>
</dbReference>
<evidence type="ECO:0000259" key="1">
    <source>
        <dbReference type="Pfam" id="PF12697"/>
    </source>
</evidence>
<dbReference type="GO" id="GO:0016787">
    <property type="term" value="F:hydrolase activity"/>
    <property type="evidence" value="ECO:0007669"/>
    <property type="project" value="UniProtKB-KW"/>
</dbReference>
<dbReference type="Pfam" id="PF12697">
    <property type="entry name" value="Abhydrolase_6"/>
    <property type="match status" value="1"/>
</dbReference>
<gene>
    <name evidence="2" type="ORF">HKK74_21905</name>
</gene>
<keyword evidence="3" id="KW-1185">Reference proteome</keyword>
<dbReference type="PANTHER" id="PTHR43433:SF5">
    <property type="entry name" value="AB HYDROLASE-1 DOMAIN-CONTAINING PROTEIN"/>
    <property type="match status" value="1"/>
</dbReference>
<dbReference type="InterPro" id="IPR000073">
    <property type="entry name" value="AB_hydrolase_1"/>
</dbReference>
<protein>
    <submittedName>
        <fullName evidence="2">Alpha/beta fold hydrolase</fullName>
    </submittedName>
</protein>
<dbReference type="PANTHER" id="PTHR43433">
    <property type="entry name" value="HYDROLASE, ALPHA/BETA FOLD FAMILY PROTEIN"/>
    <property type="match status" value="1"/>
</dbReference>
<keyword evidence="2" id="KW-0378">Hydrolase</keyword>
<comment type="caution">
    <text evidence="2">The sequence shown here is derived from an EMBL/GenBank/DDBJ whole genome shotgun (WGS) entry which is preliminary data.</text>
</comment>
<reference evidence="2 3" key="1">
    <citation type="submission" date="2020-06" db="EMBL/GenBank/DDBJ databases">
        <title>Actinomadura xiongansis sp. nov., isolated from soil of Baiyangdian.</title>
        <authorList>
            <person name="Zhang X."/>
        </authorList>
    </citation>
    <scope>NUCLEOTIDE SEQUENCE [LARGE SCALE GENOMIC DNA]</scope>
    <source>
        <strain evidence="2 3">HBUM206468</strain>
    </source>
</reference>
<accession>A0ABR7LTF4</accession>
<feature type="domain" description="AB hydrolase-1" evidence="1">
    <location>
        <begin position="23"/>
        <end position="251"/>
    </location>
</feature>